<dbReference type="InterPro" id="IPR051783">
    <property type="entry name" value="NAD(P)-dependent_oxidoreduct"/>
</dbReference>
<dbReference type="GO" id="GO:0004029">
    <property type="term" value="F:aldehyde dehydrogenase (NAD+) activity"/>
    <property type="evidence" value="ECO:0007669"/>
    <property type="project" value="TreeGrafter"/>
</dbReference>
<feature type="domain" description="NAD-dependent epimerase/dehydratase" evidence="1">
    <location>
        <begin position="3"/>
        <end position="221"/>
    </location>
</feature>
<sequence length="306" mass="32930">MHVFVTGASGLVGSSVVPALVQAGHTVSAITRSEASAEKIKANGATEVHIGSMDDTHLLQQAASKADAIIHLAFDHDIAFKPGGAIGACESDRAAIRTMADALVSNSSSSSSSKKFFIGTSGLLGVMGEDEKAPEFENPNLPRYLADYLVKSYSDNGSLHTHIVRLPPVVHGPGYEHPFVATQIKVAKDTGVVGILEQGDKLWPSVHVKDAAAVYVLALEGKAPTGSPLHPVQEEGIPTKEIAEFIAKKLKMETKTIPQEEAMQRWGFIGFVLGLGGRRTGTYTREWLGWEPKEYGLFKEMENYTY</sequence>
<reference evidence="2" key="1">
    <citation type="submission" date="2020-05" db="EMBL/GenBank/DDBJ databases">
        <title>WGS assembly of Corymbia citriodora subspecies variegata.</title>
        <authorList>
            <person name="Barry K."/>
            <person name="Hundley H."/>
            <person name="Shu S."/>
            <person name="Jenkins J."/>
            <person name="Grimwood J."/>
            <person name="Baten A."/>
        </authorList>
    </citation>
    <scope>NUCLEOTIDE SEQUENCE</scope>
    <source>
        <strain evidence="2">CV2-018</strain>
    </source>
</reference>
<dbReference type="AlphaFoldDB" id="A0A8T0CEF9"/>
<dbReference type="GO" id="GO:0005737">
    <property type="term" value="C:cytoplasm"/>
    <property type="evidence" value="ECO:0007669"/>
    <property type="project" value="TreeGrafter"/>
</dbReference>
<dbReference type="Proteomes" id="UP000806378">
    <property type="component" value="Unassembled WGS sequence"/>
</dbReference>
<dbReference type="InterPro" id="IPR001509">
    <property type="entry name" value="Epimerase_deHydtase"/>
</dbReference>
<proteinExistence type="predicted"/>
<accession>A0A8T0CEF9</accession>
<evidence type="ECO:0000313" key="3">
    <source>
        <dbReference type="Proteomes" id="UP000806378"/>
    </source>
</evidence>
<dbReference type="Pfam" id="PF01370">
    <property type="entry name" value="Epimerase"/>
    <property type="match status" value="1"/>
</dbReference>
<comment type="caution">
    <text evidence="2">The sequence shown here is derived from an EMBL/GenBank/DDBJ whole genome shotgun (WGS) entry which is preliminary data.</text>
</comment>
<dbReference type="EMBL" id="MU102716">
    <property type="protein sequence ID" value="KAF7845690.1"/>
    <property type="molecule type" value="Genomic_DNA"/>
</dbReference>
<dbReference type="Gene3D" id="3.40.50.720">
    <property type="entry name" value="NAD(P)-binding Rossmann-like Domain"/>
    <property type="match status" value="1"/>
</dbReference>
<evidence type="ECO:0000313" key="2">
    <source>
        <dbReference type="EMBL" id="KAF7845690.1"/>
    </source>
</evidence>
<dbReference type="PANTHER" id="PTHR48079">
    <property type="entry name" value="PROTEIN YEEZ"/>
    <property type="match status" value="1"/>
</dbReference>
<dbReference type="SUPFAM" id="SSF51735">
    <property type="entry name" value="NAD(P)-binding Rossmann-fold domains"/>
    <property type="match status" value="1"/>
</dbReference>
<dbReference type="InterPro" id="IPR036291">
    <property type="entry name" value="NAD(P)-bd_dom_sf"/>
</dbReference>
<gene>
    <name evidence="2" type="ORF">BT93_L1203</name>
</gene>
<protein>
    <recommendedName>
        <fullName evidence="1">NAD-dependent epimerase/dehydratase domain-containing protein</fullName>
    </recommendedName>
</protein>
<organism evidence="2 3">
    <name type="scientific">Corymbia citriodora subsp. variegata</name>
    <dbReference type="NCBI Taxonomy" id="360336"/>
    <lineage>
        <taxon>Eukaryota</taxon>
        <taxon>Viridiplantae</taxon>
        <taxon>Streptophyta</taxon>
        <taxon>Embryophyta</taxon>
        <taxon>Tracheophyta</taxon>
        <taxon>Spermatophyta</taxon>
        <taxon>Magnoliopsida</taxon>
        <taxon>eudicotyledons</taxon>
        <taxon>Gunneridae</taxon>
        <taxon>Pentapetalae</taxon>
        <taxon>rosids</taxon>
        <taxon>malvids</taxon>
        <taxon>Myrtales</taxon>
        <taxon>Myrtaceae</taxon>
        <taxon>Myrtoideae</taxon>
        <taxon>Eucalypteae</taxon>
        <taxon>Corymbia</taxon>
    </lineage>
</organism>
<keyword evidence="3" id="KW-1185">Reference proteome</keyword>
<dbReference type="PANTHER" id="PTHR48079:SF9">
    <property type="entry name" value="PUTATIVE-RELATED"/>
    <property type="match status" value="1"/>
</dbReference>
<name>A0A8T0CEF9_CORYI</name>
<dbReference type="Gramene" id="rna-gnl|WGS:JABURB|Cocit.L1203.1">
    <property type="protein sequence ID" value="cds-KAF7845690.1"/>
    <property type="gene ID" value="gene-BT93_L1203"/>
</dbReference>
<dbReference type="OrthoDB" id="2735536at2759"/>
<evidence type="ECO:0000259" key="1">
    <source>
        <dbReference type="Pfam" id="PF01370"/>
    </source>
</evidence>